<evidence type="ECO:0000256" key="11">
    <source>
        <dbReference type="ARBA" id="ARBA00023136"/>
    </source>
</evidence>
<feature type="domain" description="MIR" evidence="17">
    <location>
        <begin position="432"/>
        <end position="488"/>
    </location>
</feature>
<protein>
    <recommendedName>
        <fullName evidence="4 15">Dolichyl-phosphate-mannose--protein mannosyltransferase</fullName>
        <ecNumber evidence="4 15">2.4.1.109</ecNumber>
    </recommendedName>
</protein>
<evidence type="ECO:0000256" key="7">
    <source>
        <dbReference type="ARBA" id="ARBA00022692"/>
    </source>
</evidence>
<dbReference type="Gene3D" id="2.80.10.50">
    <property type="match status" value="1"/>
</dbReference>
<feature type="compositionally biased region" description="Polar residues" evidence="16">
    <location>
        <begin position="839"/>
        <end position="848"/>
    </location>
</feature>
<accession>A0A6A4HND8</accession>
<gene>
    <name evidence="18" type="ORF">BT96DRAFT_939658</name>
</gene>
<keyword evidence="6 15" id="KW-0808">Transferase</keyword>
<dbReference type="InterPro" id="IPR016093">
    <property type="entry name" value="MIR_motif"/>
</dbReference>
<evidence type="ECO:0000256" key="15">
    <source>
        <dbReference type="RuleBase" id="RU367007"/>
    </source>
</evidence>
<dbReference type="OrthoDB" id="292747at2759"/>
<keyword evidence="10 15" id="KW-1133">Transmembrane helix</keyword>
<dbReference type="EMBL" id="ML769473">
    <property type="protein sequence ID" value="KAE9399131.1"/>
    <property type="molecule type" value="Genomic_DNA"/>
</dbReference>
<dbReference type="CDD" id="cd23283">
    <property type="entry name" value="beta-trefoil_MIR_PMT1-like"/>
    <property type="match status" value="1"/>
</dbReference>
<evidence type="ECO:0000256" key="16">
    <source>
        <dbReference type="SAM" id="MobiDB-lite"/>
    </source>
</evidence>
<dbReference type="Pfam" id="PF02366">
    <property type="entry name" value="PMT"/>
    <property type="match status" value="2"/>
</dbReference>
<keyword evidence="7 15" id="KW-0812">Transmembrane</keyword>
<dbReference type="EC" id="2.4.1.109" evidence="4 15"/>
<dbReference type="InterPro" id="IPR027005">
    <property type="entry name" value="PMT-like"/>
</dbReference>
<evidence type="ECO:0000256" key="1">
    <source>
        <dbReference type="ARBA" id="ARBA00004477"/>
    </source>
</evidence>
<dbReference type="PANTHER" id="PTHR10050:SF50">
    <property type="entry name" value="DOLICHYL-PHOSPHATE-MANNOSE--PROTEIN MANNOSYLTRANSFERASE 1-RELATED"/>
    <property type="match status" value="1"/>
</dbReference>
<dbReference type="Proteomes" id="UP000799118">
    <property type="component" value="Unassembled WGS sequence"/>
</dbReference>
<keyword evidence="5 15" id="KW-0328">Glycosyltransferase</keyword>
<feature type="transmembrane region" description="Helical" evidence="15">
    <location>
        <begin position="603"/>
        <end position="621"/>
    </location>
</feature>
<evidence type="ECO:0000256" key="8">
    <source>
        <dbReference type="ARBA" id="ARBA00022737"/>
    </source>
</evidence>
<evidence type="ECO:0000256" key="14">
    <source>
        <dbReference type="ARBA" id="ARBA00045102"/>
    </source>
</evidence>
<dbReference type="Pfam" id="PF16192">
    <property type="entry name" value="PMT_4TMC"/>
    <property type="match status" value="1"/>
</dbReference>
<keyword evidence="19" id="KW-1185">Reference proteome</keyword>
<feature type="transmembrane region" description="Helical" evidence="15">
    <location>
        <begin position="238"/>
        <end position="257"/>
    </location>
</feature>
<feature type="transmembrane region" description="Helical" evidence="15">
    <location>
        <begin position="206"/>
        <end position="226"/>
    </location>
</feature>
<dbReference type="GO" id="GO:0005789">
    <property type="term" value="C:endoplasmic reticulum membrane"/>
    <property type="evidence" value="ECO:0007669"/>
    <property type="project" value="UniProtKB-SubCell"/>
</dbReference>
<feature type="compositionally biased region" description="Basic and acidic residues" evidence="16">
    <location>
        <begin position="819"/>
        <end position="838"/>
    </location>
</feature>
<feature type="transmembrane region" description="Helical" evidence="15">
    <location>
        <begin position="184"/>
        <end position="200"/>
    </location>
</feature>
<dbReference type="SMART" id="SM00472">
    <property type="entry name" value="MIR"/>
    <property type="match status" value="3"/>
</dbReference>
<dbReference type="InterPro" id="IPR036300">
    <property type="entry name" value="MIR_dom_sf"/>
</dbReference>
<feature type="transmembrane region" description="Helical" evidence="15">
    <location>
        <begin position="563"/>
        <end position="583"/>
    </location>
</feature>
<dbReference type="PANTHER" id="PTHR10050">
    <property type="entry name" value="DOLICHYL-PHOSPHATE-MANNOSE--PROTEIN MANNOSYLTRANSFERASE"/>
    <property type="match status" value="1"/>
</dbReference>
<dbReference type="InterPro" id="IPR032421">
    <property type="entry name" value="PMT_4TMC"/>
</dbReference>
<evidence type="ECO:0000256" key="9">
    <source>
        <dbReference type="ARBA" id="ARBA00022824"/>
    </source>
</evidence>
<dbReference type="AlphaFoldDB" id="A0A6A4HND8"/>
<dbReference type="InterPro" id="IPR003342">
    <property type="entry name" value="ArnT-like_N"/>
</dbReference>
<dbReference type="UniPathway" id="UPA00378"/>
<organism evidence="18 19">
    <name type="scientific">Gymnopus androsaceus JB14</name>
    <dbReference type="NCBI Taxonomy" id="1447944"/>
    <lineage>
        <taxon>Eukaryota</taxon>
        <taxon>Fungi</taxon>
        <taxon>Dikarya</taxon>
        <taxon>Basidiomycota</taxon>
        <taxon>Agaricomycotina</taxon>
        <taxon>Agaricomycetes</taxon>
        <taxon>Agaricomycetidae</taxon>
        <taxon>Agaricales</taxon>
        <taxon>Marasmiineae</taxon>
        <taxon>Omphalotaceae</taxon>
        <taxon>Gymnopus</taxon>
    </lineage>
</organism>
<keyword evidence="12" id="KW-0325">Glycoprotein</keyword>
<keyword evidence="8" id="KW-0677">Repeat</keyword>
<dbReference type="Pfam" id="PF02815">
    <property type="entry name" value="MIR"/>
    <property type="match status" value="1"/>
</dbReference>
<comment type="subcellular location">
    <subcellularLocation>
        <location evidence="1 15">Endoplasmic reticulum membrane</location>
        <topology evidence="1 15">Multi-pass membrane protein</topology>
    </subcellularLocation>
</comment>
<feature type="region of interest" description="Disordered" evidence="16">
    <location>
        <begin position="819"/>
        <end position="903"/>
    </location>
</feature>
<feature type="transmembrane region" description="Helical" evidence="15">
    <location>
        <begin position="114"/>
        <end position="136"/>
    </location>
</feature>
<dbReference type="PROSITE" id="PS50919">
    <property type="entry name" value="MIR"/>
    <property type="match status" value="3"/>
</dbReference>
<feature type="domain" description="MIR" evidence="17">
    <location>
        <begin position="291"/>
        <end position="345"/>
    </location>
</feature>
<feature type="region of interest" description="Disordered" evidence="16">
    <location>
        <begin position="1"/>
        <end position="38"/>
    </location>
</feature>
<comment type="similarity">
    <text evidence="3 15">Belongs to the glycosyltransferase 39 family.</text>
</comment>
<evidence type="ECO:0000256" key="10">
    <source>
        <dbReference type="ARBA" id="ARBA00022989"/>
    </source>
</evidence>
<feature type="compositionally biased region" description="Low complexity" evidence="16">
    <location>
        <begin position="14"/>
        <end position="23"/>
    </location>
</feature>
<evidence type="ECO:0000259" key="17">
    <source>
        <dbReference type="PROSITE" id="PS50919"/>
    </source>
</evidence>
<evidence type="ECO:0000256" key="3">
    <source>
        <dbReference type="ARBA" id="ARBA00007222"/>
    </source>
</evidence>
<dbReference type="SUPFAM" id="SSF82109">
    <property type="entry name" value="MIR domain"/>
    <property type="match status" value="1"/>
</dbReference>
<comment type="pathway">
    <text evidence="2 15">Protein modification; protein glycosylation.</text>
</comment>
<feature type="compositionally biased region" description="Basic and acidic residues" evidence="16">
    <location>
        <begin position="871"/>
        <end position="882"/>
    </location>
</feature>
<comment type="catalytic activity">
    <reaction evidence="13 15">
        <text>a di-trans,poly-cis-dolichyl beta-D-mannosyl phosphate + L-threonyl-[protein] = 3-O-(alpha-D-mannosyl)-L-threonyl-[protein] + a di-trans,poly-cis-dolichyl phosphate + H(+)</text>
        <dbReference type="Rhea" id="RHEA:53396"/>
        <dbReference type="Rhea" id="RHEA-COMP:11060"/>
        <dbReference type="Rhea" id="RHEA-COMP:13547"/>
        <dbReference type="Rhea" id="RHEA-COMP:19498"/>
        <dbReference type="Rhea" id="RHEA-COMP:19501"/>
        <dbReference type="ChEBI" id="CHEBI:15378"/>
        <dbReference type="ChEBI" id="CHEBI:30013"/>
        <dbReference type="ChEBI" id="CHEBI:57683"/>
        <dbReference type="ChEBI" id="CHEBI:58211"/>
        <dbReference type="ChEBI" id="CHEBI:137323"/>
        <dbReference type="EC" id="2.4.1.109"/>
    </reaction>
</comment>
<proteinExistence type="inferred from homology"/>
<dbReference type="GO" id="GO:0004169">
    <property type="term" value="F:dolichyl-phosphate-mannose-protein mannosyltransferase activity"/>
    <property type="evidence" value="ECO:0007669"/>
    <property type="project" value="UniProtKB-UniRule"/>
</dbReference>
<evidence type="ECO:0000256" key="13">
    <source>
        <dbReference type="ARBA" id="ARBA00045085"/>
    </source>
</evidence>
<evidence type="ECO:0000256" key="12">
    <source>
        <dbReference type="ARBA" id="ARBA00023180"/>
    </source>
</evidence>
<evidence type="ECO:0000313" key="19">
    <source>
        <dbReference type="Proteomes" id="UP000799118"/>
    </source>
</evidence>
<evidence type="ECO:0000256" key="4">
    <source>
        <dbReference type="ARBA" id="ARBA00012839"/>
    </source>
</evidence>
<feature type="transmembrane region" description="Helical" evidence="15">
    <location>
        <begin position="660"/>
        <end position="680"/>
    </location>
</feature>
<evidence type="ECO:0000256" key="5">
    <source>
        <dbReference type="ARBA" id="ARBA00022676"/>
    </source>
</evidence>
<comment type="function">
    <text evidence="15">Transfers mannose from Dol-P-mannose to Ser or Thr residues on proteins.</text>
</comment>
<evidence type="ECO:0000256" key="6">
    <source>
        <dbReference type="ARBA" id="ARBA00022679"/>
    </source>
</evidence>
<feature type="transmembrane region" description="Helical" evidence="15">
    <location>
        <begin position="156"/>
        <end position="172"/>
    </location>
</feature>
<sequence length="903" mass="101253">MSGNFRVRRPASPPSGAAGSAASLTSARFPHPRQDHLDADARREAASKGYLPGKSKSNFPPGGLNLTSGEVKLLIGIVLVAAAVRLYRISRPNSVVFDEVHFGKFASRYIKTQYFVDVHPPLAKLLITLAAFLFGYDGHFDFKDIGNPGTILLDSPLIFFTSLSIFSWVGFCNEDKHKPFTESWWTWLILSGLSLGAVVSCKWVGLFTIATVGLSTIYQLWILITDIRVPPTLFLRHFMARAICLIAIPLIFYMTMFQIHFMILGSSGEGDGFMSSEFQHTLGGRGMHDTFADVAVGSQVTIRHVNTQGGYLHSHPSVYPGGSKQQQITLYPHRDANNDWRVVNTTHVDPPSNFNAPNGLRYLVPGMRIKLNHINTDKMLHSHDIRPPVSEVEFQNEVSGYGAPGFQGDANDEWIVEIDELASRDSRDREAVKRIRTLRTKFRLRHALTGCYLFSHKVKLPEWAFEQQEVTCNKNAVRANSLWFVETSMHPDLPDDAPKVNYRLPGFFAKFLELQQVMWTTNAGLTDRHLFDSRPESWPRLRRGINFWVKDHRQIYLIGNATVWMLSTLAVAAYITFRGLLILREKRGYKDFNNSTVVKYDNLCGFLFMGWALHYGPFFIMGRQLFLHHYLPALYFAILLFCGVFDFLTSKLRPKIRLQIAAVLCILVIWNFSKFSPLAYGTPWTKKSCEAAQWGKHWDFSCKDFLDDYSQYNAVGAPPTPTDGAIRVIQTTMSDPFRGQVVVEDKAAANQKDLKVDEGESTSVYIPKAEPGRDIFAEAPVKDIRSQDMPQPPKAPAAVVVEMKQISSVIPEPVVQKEYAAKDEKSKDEKPNVEKAETEQVQIQTAPASSVPVEDNEGVDPVIPPAAPADEPQKAEVKEHGPLGEADAAAEKVALELYPEEAD</sequence>
<comment type="catalytic activity">
    <reaction evidence="14 15">
        <text>a di-trans,poly-cis-dolichyl beta-D-mannosyl phosphate + L-seryl-[protein] = 3-O-(alpha-D-mannosyl)-L-seryl-[protein] + a di-trans,poly-cis-dolichyl phosphate + H(+)</text>
        <dbReference type="Rhea" id="RHEA:17377"/>
        <dbReference type="Rhea" id="RHEA-COMP:9863"/>
        <dbReference type="Rhea" id="RHEA-COMP:13546"/>
        <dbReference type="Rhea" id="RHEA-COMP:19498"/>
        <dbReference type="Rhea" id="RHEA-COMP:19501"/>
        <dbReference type="ChEBI" id="CHEBI:15378"/>
        <dbReference type="ChEBI" id="CHEBI:29999"/>
        <dbReference type="ChEBI" id="CHEBI:57683"/>
        <dbReference type="ChEBI" id="CHEBI:58211"/>
        <dbReference type="ChEBI" id="CHEBI:137321"/>
        <dbReference type="EC" id="2.4.1.109"/>
    </reaction>
</comment>
<keyword evidence="9 15" id="KW-0256">Endoplasmic reticulum</keyword>
<evidence type="ECO:0000256" key="2">
    <source>
        <dbReference type="ARBA" id="ARBA00004922"/>
    </source>
</evidence>
<evidence type="ECO:0000313" key="18">
    <source>
        <dbReference type="EMBL" id="KAE9399131.1"/>
    </source>
</evidence>
<feature type="domain" description="MIR" evidence="17">
    <location>
        <begin position="360"/>
        <end position="419"/>
    </location>
</feature>
<keyword evidence="11 15" id="KW-0472">Membrane</keyword>
<name>A0A6A4HND8_9AGAR</name>
<feature type="transmembrane region" description="Helical" evidence="15">
    <location>
        <begin position="627"/>
        <end position="648"/>
    </location>
</feature>
<reference evidence="18" key="1">
    <citation type="journal article" date="2019" name="Environ. Microbiol.">
        <title>Fungal ecological strategies reflected in gene transcription - a case study of two litter decomposers.</title>
        <authorList>
            <person name="Barbi F."/>
            <person name="Kohler A."/>
            <person name="Barry K."/>
            <person name="Baskaran P."/>
            <person name="Daum C."/>
            <person name="Fauchery L."/>
            <person name="Ihrmark K."/>
            <person name="Kuo A."/>
            <person name="LaButti K."/>
            <person name="Lipzen A."/>
            <person name="Morin E."/>
            <person name="Grigoriev I.V."/>
            <person name="Henrissat B."/>
            <person name="Lindahl B."/>
            <person name="Martin F."/>
        </authorList>
    </citation>
    <scope>NUCLEOTIDE SEQUENCE</scope>
    <source>
        <strain evidence="18">JB14</strain>
    </source>
</reference>